<evidence type="ECO:0000313" key="4">
    <source>
        <dbReference type="Proteomes" id="UP000439903"/>
    </source>
</evidence>
<feature type="region of interest" description="Disordered" evidence="1">
    <location>
        <begin position="274"/>
        <end position="307"/>
    </location>
</feature>
<feature type="compositionally biased region" description="Low complexity" evidence="1">
    <location>
        <begin position="681"/>
        <end position="699"/>
    </location>
</feature>
<name>A0A8H3WW35_GIGMA</name>
<feature type="transmembrane region" description="Helical" evidence="2">
    <location>
        <begin position="216"/>
        <end position="239"/>
    </location>
</feature>
<keyword evidence="2" id="KW-1133">Transmembrane helix</keyword>
<feature type="compositionally biased region" description="Polar residues" evidence="1">
    <location>
        <begin position="383"/>
        <end position="402"/>
    </location>
</feature>
<dbReference type="PANTHER" id="PTHR36424">
    <property type="entry name" value="PHEROMONE-REGULATED MEMBRANE PROTEIN 6"/>
    <property type="match status" value="1"/>
</dbReference>
<dbReference type="Pfam" id="PF16944">
    <property type="entry name" value="KCH"/>
    <property type="match status" value="1"/>
</dbReference>
<dbReference type="GO" id="GO:0005886">
    <property type="term" value="C:plasma membrane"/>
    <property type="evidence" value="ECO:0007669"/>
    <property type="project" value="InterPro"/>
</dbReference>
<feature type="compositionally biased region" description="Polar residues" evidence="1">
    <location>
        <begin position="619"/>
        <end position="658"/>
    </location>
</feature>
<feature type="compositionally biased region" description="Basic and acidic residues" evidence="1">
    <location>
        <begin position="284"/>
        <end position="301"/>
    </location>
</feature>
<feature type="region of interest" description="Disordered" evidence="1">
    <location>
        <begin position="383"/>
        <end position="705"/>
    </location>
</feature>
<feature type="compositionally biased region" description="Polar residues" evidence="1">
    <location>
        <begin position="335"/>
        <end position="357"/>
    </location>
</feature>
<dbReference type="OrthoDB" id="2128042at2759"/>
<dbReference type="EMBL" id="WTPW01003397">
    <property type="protein sequence ID" value="KAF0343759.1"/>
    <property type="molecule type" value="Genomic_DNA"/>
</dbReference>
<evidence type="ECO:0000256" key="2">
    <source>
        <dbReference type="SAM" id="Phobius"/>
    </source>
</evidence>
<feature type="compositionally biased region" description="Polar residues" evidence="1">
    <location>
        <begin position="666"/>
        <end position="680"/>
    </location>
</feature>
<proteinExistence type="predicted"/>
<keyword evidence="4" id="KW-1185">Reference proteome</keyword>
<dbReference type="InterPro" id="IPR031606">
    <property type="entry name" value="Kch1/2"/>
</dbReference>
<feature type="compositionally biased region" description="Polar residues" evidence="1">
    <location>
        <begin position="575"/>
        <end position="592"/>
    </location>
</feature>
<feature type="transmembrane region" description="Helical" evidence="2">
    <location>
        <begin position="90"/>
        <end position="107"/>
    </location>
</feature>
<feature type="region of interest" description="Disordered" evidence="1">
    <location>
        <begin position="335"/>
        <end position="370"/>
    </location>
</feature>
<evidence type="ECO:0000313" key="3">
    <source>
        <dbReference type="EMBL" id="KAF0343759.1"/>
    </source>
</evidence>
<comment type="caution">
    <text evidence="3">The sequence shown here is derived from an EMBL/GenBank/DDBJ whole genome shotgun (WGS) entry which is preliminary data.</text>
</comment>
<dbReference type="AlphaFoldDB" id="A0A8H3WW35"/>
<keyword evidence="2" id="KW-0812">Transmembrane</keyword>
<protein>
    <submittedName>
        <fullName evidence="3">Pheromone-regulated K+ transporter prm6</fullName>
    </submittedName>
</protein>
<evidence type="ECO:0000256" key="1">
    <source>
        <dbReference type="SAM" id="MobiDB-lite"/>
    </source>
</evidence>
<sequence length="705" mass="77539">MCCSAPKWKEEIKSNKVTDHKFDFVDLEEFKYTSFSGKITGKVNYSFFFLVILKSVLIYIADIWTAGLLLIFDRWGSAIQPKIPFYVSKWIYIGCIFASFLLLAWDIRKAKKIYDSRDISYAFTNMIAYRAYTLKSYAHFCFFSKINNSRKWVDKIAFFVFFAFKGWKRLVFAEAPRQAINAITLYYLIQLNKKKQYLDINSYGDSVHRLAMATMAFSLFLFIFSFIKIVAAVILYIPLLCHIRGNLKEYCCFKIDKRIGELLVAQTKRRIESAKKQQQSGAEVETKGDFGHIGKKKDGEARPFNQPTLPTVNYDYDYDYDYLGDTLPPYGLSRTGTPVPQRVGTPNLTVPSRTGTINYGPPLTVPSRSGTINYGTPLTVPSRTGTINYGTPLTVPSRTGTINLGPPSVGTPTPDYGPPRSRTPEPGPPRVGTPDHGPPRSRTPEPGPPRVGTPDYGPPRSRTPELGPPRVGTPDYGPPRVGTPDYGPPRIGNSDYGPPRVGTPNYGPPRNGTLGHGPPRFGTPGYGPPRVGTPGYGPPRVGTPGYGPPRVGTPGYGPPRVGTPGYGPPRIGTPLSRTGTPVNYRGHNTGQHSNNSSNSSELSGYSNNTTTAYPLGSGHQYQNRSQYSALTRTGTSSSPKTSFESLVSAKQNQLSVQPESLDKNPHNSSDYQGSQLTLENSHIITSQSSELSSISSSISGHNNSQ</sequence>
<dbReference type="PANTHER" id="PTHR36424:SF1">
    <property type="entry name" value="LOW AFFINITY K(+) TRANSPORTER 1-RELATED"/>
    <property type="match status" value="1"/>
</dbReference>
<dbReference type="Proteomes" id="UP000439903">
    <property type="component" value="Unassembled WGS sequence"/>
</dbReference>
<feature type="compositionally biased region" description="Low complexity" evidence="1">
    <location>
        <begin position="593"/>
        <end position="608"/>
    </location>
</feature>
<keyword evidence="2" id="KW-0472">Membrane</keyword>
<organism evidence="3 4">
    <name type="scientific">Gigaspora margarita</name>
    <dbReference type="NCBI Taxonomy" id="4874"/>
    <lineage>
        <taxon>Eukaryota</taxon>
        <taxon>Fungi</taxon>
        <taxon>Fungi incertae sedis</taxon>
        <taxon>Mucoromycota</taxon>
        <taxon>Glomeromycotina</taxon>
        <taxon>Glomeromycetes</taxon>
        <taxon>Diversisporales</taxon>
        <taxon>Gigasporaceae</taxon>
        <taxon>Gigaspora</taxon>
    </lineage>
</organism>
<accession>A0A8H3WW35</accession>
<reference evidence="3 4" key="1">
    <citation type="journal article" date="2019" name="Environ. Microbiol.">
        <title>At the nexus of three kingdoms: the genome of the mycorrhizal fungus Gigaspora margarita provides insights into plant, endobacterial and fungal interactions.</title>
        <authorList>
            <person name="Venice F."/>
            <person name="Ghignone S."/>
            <person name="Salvioli di Fossalunga A."/>
            <person name="Amselem J."/>
            <person name="Novero M."/>
            <person name="Xianan X."/>
            <person name="Sedzielewska Toro K."/>
            <person name="Morin E."/>
            <person name="Lipzen A."/>
            <person name="Grigoriev I.V."/>
            <person name="Henrissat B."/>
            <person name="Martin F.M."/>
            <person name="Bonfante P."/>
        </authorList>
    </citation>
    <scope>NUCLEOTIDE SEQUENCE [LARGE SCALE GENOMIC DNA]</scope>
    <source>
        <strain evidence="3 4">BEG34</strain>
    </source>
</reference>
<gene>
    <name evidence="3" type="ORF">F8M41_015973</name>
</gene>
<dbReference type="GO" id="GO:0015079">
    <property type="term" value="F:potassium ion transmembrane transporter activity"/>
    <property type="evidence" value="ECO:0007669"/>
    <property type="project" value="InterPro"/>
</dbReference>
<feature type="transmembrane region" description="Helical" evidence="2">
    <location>
        <begin position="47"/>
        <end position="70"/>
    </location>
</feature>